<dbReference type="Proteomes" id="UP000053477">
    <property type="component" value="Unassembled WGS sequence"/>
</dbReference>
<keyword evidence="2" id="KW-1185">Reference proteome</keyword>
<proteinExistence type="predicted"/>
<organism evidence="1 2">
    <name type="scientific">Schizopora paradoxa</name>
    <dbReference type="NCBI Taxonomy" id="27342"/>
    <lineage>
        <taxon>Eukaryota</taxon>
        <taxon>Fungi</taxon>
        <taxon>Dikarya</taxon>
        <taxon>Basidiomycota</taxon>
        <taxon>Agaricomycotina</taxon>
        <taxon>Agaricomycetes</taxon>
        <taxon>Hymenochaetales</taxon>
        <taxon>Schizoporaceae</taxon>
        <taxon>Schizopora</taxon>
    </lineage>
</organism>
<reference evidence="1 2" key="1">
    <citation type="submission" date="2015-04" db="EMBL/GenBank/DDBJ databases">
        <title>Complete genome sequence of Schizopora paradoxa KUC8140, a cosmopolitan wood degrader in East Asia.</title>
        <authorList>
            <consortium name="DOE Joint Genome Institute"/>
            <person name="Min B."/>
            <person name="Park H."/>
            <person name="Jang Y."/>
            <person name="Kim J.-J."/>
            <person name="Kim K.H."/>
            <person name="Pangilinan J."/>
            <person name="Lipzen A."/>
            <person name="Riley R."/>
            <person name="Grigoriev I.V."/>
            <person name="Spatafora J.W."/>
            <person name="Choi I.-G."/>
        </authorList>
    </citation>
    <scope>NUCLEOTIDE SEQUENCE [LARGE SCALE GENOMIC DNA]</scope>
    <source>
        <strain evidence="1 2">KUC8140</strain>
    </source>
</reference>
<evidence type="ECO:0000313" key="1">
    <source>
        <dbReference type="EMBL" id="KLO09053.1"/>
    </source>
</evidence>
<evidence type="ECO:0000313" key="2">
    <source>
        <dbReference type="Proteomes" id="UP000053477"/>
    </source>
</evidence>
<dbReference type="EMBL" id="KQ086068">
    <property type="protein sequence ID" value="KLO09053.1"/>
    <property type="molecule type" value="Genomic_DNA"/>
</dbReference>
<protein>
    <submittedName>
        <fullName evidence="1">Uncharacterized protein</fullName>
    </submittedName>
</protein>
<gene>
    <name evidence="1" type="ORF">SCHPADRAFT_583268</name>
</gene>
<name>A0A0H2RHR5_9AGAM</name>
<dbReference type="InParanoid" id="A0A0H2RHR5"/>
<sequence>MLFSVVSRQASRLAFRPPSTSDTLFETPFFPNNIFTPGDILSSFAFRNSPKMIALRIATVANLIDAFQSDASSALRALQSFGSRRATRCEAPPTIHILFGKRFYHDDSLHERSIDVLAPYLWRRTRCCSSDYFNRRATIARGSTLAFKTNACQSSLSPMKMT</sequence>
<dbReference type="AlphaFoldDB" id="A0A0H2RHR5"/>
<accession>A0A0H2RHR5</accession>